<evidence type="ECO:0000256" key="1">
    <source>
        <dbReference type="ARBA" id="ARBA00006080"/>
    </source>
</evidence>
<dbReference type="OrthoDB" id="203678at2759"/>
<dbReference type="GO" id="GO:0042147">
    <property type="term" value="P:retrograde transport, endosome to Golgi"/>
    <property type="evidence" value="ECO:0007669"/>
    <property type="project" value="UniProtKB-UniRule"/>
</dbReference>
<feature type="region of interest" description="Disordered" evidence="4">
    <location>
        <begin position="1"/>
        <end position="70"/>
    </location>
</feature>
<keyword evidence="2" id="KW-0653">Protein transport</keyword>
<keyword evidence="2" id="KW-0333">Golgi apparatus</keyword>
<dbReference type="EMBL" id="KN823174">
    <property type="protein sequence ID" value="KIO20463.1"/>
    <property type="molecule type" value="Genomic_DNA"/>
</dbReference>
<dbReference type="Proteomes" id="UP000054248">
    <property type="component" value="Unassembled WGS sequence"/>
</dbReference>
<dbReference type="HOGENOM" id="CLU_096163_0_0_1"/>
<dbReference type="Pfam" id="PF08700">
    <property type="entry name" value="VPS51_Exo84_N"/>
    <property type="match status" value="1"/>
</dbReference>
<reference evidence="6" key="2">
    <citation type="submission" date="2015-01" db="EMBL/GenBank/DDBJ databases">
        <title>Evolutionary Origins and Diversification of the Mycorrhizal Mutualists.</title>
        <authorList>
            <consortium name="DOE Joint Genome Institute"/>
            <consortium name="Mycorrhizal Genomics Consortium"/>
            <person name="Kohler A."/>
            <person name="Kuo A."/>
            <person name="Nagy L.G."/>
            <person name="Floudas D."/>
            <person name="Copeland A."/>
            <person name="Barry K.W."/>
            <person name="Cichocki N."/>
            <person name="Veneault-Fourrey C."/>
            <person name="LaButti K."/>
            <person name="Lindquist E.A."/>
            <person name="Lipzen A."/>
            <person name="Lundell T."/>
            <person name="Morin E."/>
            <person name="Murat C."/>
            <person name="Riley R."/>
            <person name="Ohm R."/>
            <person name="Sun H."/>
            <person name="Tunlid A."/>
            <person name="Henrissat B."/>
            <person name="Grigoriev I.V."/>
            <person name="Hibbett D.S."/>
            <person name="Martin F."/>
        </authorList>
    </citation>
    <scope>NUCLEOTIDE SEQUENCE [LARGE SCALE GENOMIC DNA]</scope>
    <source>
        <strain evidence="6">MUT 4182</strain>
    </source>
</reference>
<keyword evidence="2" id="KW-0445">Lipid transport</keyword>
<gene>
    <name evidence="5" type="ORF">M407DRAFT_81582</name>
</gene>
<dbReference type="GO" id="GO:0015031">
    <property type="term" value="P:protein transport"/>
    <property type="evidence" value="ECO:0007669"/>
    <property type="project" value="UniProtKB-UniRule"/>
</dbReference>
<dbReference type="GO" id="GO:0016020">
    <property type="term" value="C:membrane"/>
    <property type="evidence" value="ECO:0007669"/>
    <property type="project" value="TreeGrafter"/>
</dbReference>
<comment type="similarity">
    <text evidence="1 2">Belongs to the VPS51 family.</text>
</comment>
<dbReference type="GO" id="GO:0005829">
    <property type="term" value="C:cytosol"/>
    <property type="evidence" value="ECO:0007669"/>
    <property type="project" value="GOC"/>
</dbReference>
<evidence type="ECO:0000256" key="4">
    <source>
        <dbReference type="SAM" id="MobiDB-lite"/>
    </source>
</evidence>
<evidence type="ECO:0000256" key="3">
    <source>
        <dbReference type="SAM" id="Coils"/>
    </source>
</evidence>
<feature type="coiled-coil region" evidence="3">
    <location>
        <begin position="120"/>
        <end position="179"/>
    </location>
</feature>
<keyword evidence="3" id="KW-0175">Coiled coil</keyword>
<name>A0A0C3KG60_9AGAM</name>
<dbReference type="AlphaFoldDB" id="A0A0C3KG60"/>
<dbReference type="PANTHER" id="PTHR15954">
    <property type="entry name" value="VACUOLAR PROTEIN SORTING-ASSOCIATED PROTEIN 51 HOMOLOG"/>
    <property type="match status" value="1"/>
</dbReference>
<dbReference type="STRING" id="1051891.A0A0C3KG60"/>
<dbReference type="GO" id="GO:1990745">
    <property type="term" value="C:EARP complex"/>
    <property type="evidence" value="ECO:0007669"/>
    <property type="project" value="TreeGrafter"/>
</dbReference>
<protein>
    <recommendedName>
        <fullName evidence="2">Vacuolar protein sorting-associated protein 51 homolog</fullName>
    </recommendedName>
</protein>
<evidence type="ECO:0000313" key="6">
    <source>
        <dbReference type="Proteomes" id="UP000054248"/>
    </source>
</evidence>
<comment type="function">
    <text evidence="2">Acts as component of the GARP complex that is involved in retrograde transport from early and late endosomes to the trans-Golgi network (TGN).</text>
</comment>
<sequence>MSAPDPTSPGKTPIARPRNLVPSPIRVVSPASGTPTASPGRDRLQVSLSPNPSAFGNSPLPTSPVPPTPKGRARDLLRKHYGLGLAVPTPTGNPADPMDVDSTAFDAKAYYDQLITVSTLSGLLKRENELVSEIRNLESDRQALVYNHHHELIAASDTIRAMKQRADSLDVDLEKLKAAFSEISRLSLEVTDEDTSQSASTPKQPRFSI</sequence>
<dbReference type="GO" id="GO:0048193">
    <property type="term" value="P:Golgi vesicle transport"/>
    <property type="evidence" value="ECO:0007669"/>
    <property type="project" value="TreeGrafter"/>
</dbReference>
<evidence type="ECO:0000256" key="2">
    <source>
        <dbReference type="RuleBase" id="RU368010"/>
    </source>
</evidence>
<evidence type="ECO:0000313" key="5">
    <source>
        <dbReference type="EMBL" id="KIO20463.1"/>
    </source>
</evidence>
<dbReference type="InterPro" id="IPR014812">
    <property type="entry name" value="Vps51"/>
</dbReference>
<reference evidence="5 6" key="1">
    <citation type="submission" date="2014-04" db="EMBL/GenBank/DDBJ databases">
        <authorList>
            <consortium name="DOE Joint Genome Institute"/>
            <person name="Kuo A."/>
            <person name="Girlanda M."/>
            <person name="Perotto S."/>
            <person name="Kohler A."/>
            <person name="Nagy L.G."/>
            <person name="Floudas D."/>
            <person name="Copeland A."/>
            <person name="Barry K.W."/>
            <person name="Cichocki N."/>
            <person name="Veneault-Fourrey C."/>
            <person name="LaButti K."/>
            <person name="Lindquist E.A."/>
            <person name="Lipzen A."/>
            <person name="Lundell T."/>
            <person name="Morin E."/>
            <person name="Murat C."/>
            <person name="Sun H."/>
            <person name="Tunlid A."/>
            <person name="Henrissat B."/>
            <person name="Grigoriev I.V."/>
            <person name="Hibbett D.S."/>
            <person name="Martin F."/>
            <person name="Nordberg H.P."/>
            <person name="Cantor M.N."/>
            <person name="Hua S.X."/>
        </authorList>
    </citation>
    <scope>NUCLEOTIDE SEQUENCE [LARGE SCALE GENOMIC DNA]</scope>
    <source>
        <strain evidence="5 6">MUT 4182</strain>
    </source>
</reference>
<keyword evidence="6" id="KW-1185">Reference proteome</keyword>
<feature type="compositionally biased region" description="Polar residues" evidence="4">
    <location>
        <begin position="46"/>
        <end position="56"/>
    </location>
</feature>
<dbReference type="GO" id="GO:0032456">
    <property type="term" value="P:endocytic recycling"/>
    <property type="evidence" value="ECO:0007669"/>
    <property type="project" value="TreeGrafter"/>
</dbReference>
<accession>A0A0C3KG60</accession>
<dbReference type="GO" id="GO:0000938">
    <property type="term" value="C:GARP complex"/>
    <property type="evidence" value="ECO:0007669"/>
    <property type="project" value="UniProtKB-UniRule"/>
</dbReference>
<dbReference type="PANTHER" id="PTHR15954:SF4">
    <property type="entry name" value="VACUOLAR PROTEIN SORTING-ASSOCIATED PROTEIN 51 HOMOLOG"/>
    <property type="match status" value="1"/>
</dbReference>
<dbReference type="GO" id="GO:0007030">
    <property type="term" value="P:Golgi organization"/>
    <property type="evidence" value="ECO:0007669"/>
    <property type="project" value="UniProtKB-UniRule"/>
</dbReference>
<proteinExistence type="inferred from homology"/>
<keyword evidence="2" id="KW-0813">Transport</keyword>
<dbReference type="GO" id="GO:0006869">
    <property type="term" value="P:lipid transport"/>
    <property type="evidence" value="ECO:0007669"/>
    <property type="project" value="UniProtKB-UniRule"/>
</dbReference>
<comment type="subunit">
    <text evidence="2">Component of the Golgi-associated retrograde protein (GARP) complex.</text>
</comment>
<comment type="subcellular location">
    <subcellularLocation>
        <location evidence="2">Golgi apparatus</location>
        <location evidence="2">trans-Golgi network</location>
    </subcellularLocation>
</comment>
<organism evidence="5 6">
    <name type="scientific">Tulasnella calospora MUT 4182</name>
    <dbReference type="NCBI Taxonomy" id="1051891"/>
    <lineage>
        <taxon>Eukaryota</taxon>
        <taxon>Fungi</taxon>
        <taxon>Dikarya</taxon>
        <taxon>Basidiomycota</taxon>
        <taxon>Agaricomycotina</taxon>
        <taxon>Agaricomycetes</taxon>
        <taxon>Cantharellales</taxon>
        <taxon>Tulasnellaceae</taxon>
        <taxon>Tulasnella</taxon>
    </lineage>
</organism>